<proteinExistence type="predicted"/>
<gene>
    <name evidence="2" type="ORF">KQP68_12395</name>
</gene>
<keyword evidence="1" id="KW-1133">Transmembrane helix</keyword>
<protein>
    <submittedName>
        <fullName evidence="2">Uncharacterized protein</fullName>
    </submittedName>
</protein>
<evidence type="ECO:0000313" key="3">
    <source>
        <dbReference type="Proteomes" id="UP001156218"/>
    </source>
</evidence>
<evidence type="ECO:0000256" key="1">
    <source>
        <dbReference type="SAM" id="Phobius"/>
    </source>
</evidence>
<reference evidence="2 3" key="1">
    <citation type="submission" date="2021-06" db="EMBL/GenBank/DDBJ databases">
        <title>Interrogation of the integrated mobile genetic elements in gut-associated Bacteroides with a consensus prediction approach.</title>
        <authorList>
            <person name="Campbell D.E."/>
            <person name="Leigh J.R."/>
            <person name="Kim T."/>
            <person name="England W."/>
            <person name="Whitaker R.J."/>
            <person name="Degnan P.H."/>
        </authorList>
    </citation>
    <scope>NUCLEOTIDE SEQUENCE [LARGE SCALE GENOMIC DNA]</scope>
    <source>
        <strain evidence="2 3">WAL8669</strain>
    </source>
</reference>
<dbReference type="AlphaFoldDB" id="A0AAQ2PSP9"/>
<feature type="transmembrane region" description="Helical" evidence="1">
    <location>
        <begin position="85"/>
        <end position="103"/>
    </location>
</feature>
<sequence length="122" mass="13343">MSKKCLKCGISITDGSSDYCYQCGKDMQQKKQSVPKGIDEEAIGKAESVLNIIAKATLILGTITAIIMFFIGVDKFSDYEIGIELIIASIVLLISSVITWATLKVFCNISNNLQEINKKMKG</sequence>
<organism evidence="2 3">
    <name type="scientific">Bacteroides thetaiotaomicron</name>
    <dbReference type="NCBI Taxonomy" id="818"/>
    <lineage>
        <taxon>Bacteria</taxon>
        <taxon>Pseudomonadati</taxon>
        <taxon>Bacteroidota</taxon>
        <taxon>Bacteroidia</taxon>
        <taxon>Bacteroidales</taxon>
        <taxon>Bacteroidaceae</taxon>
        <taxon>Bacteroides</taxon>
    </lineage>
</organism>
<feature type="transmembrane region" description="Helical" evidence="1">
    <location>
        <begin position="52"/>
        <end position="73"/>
    </location>
</feature>
<dbReference type="Proteomes" id="UP001156218">
    <property type="component" value="Chromosome"/>
</dbReference>
<dbReference type="EMBL" id="CP083680">
    <property type="protein sequence ID" value="UYU69011.1"/>
    <property type="molecule type" value="Genomic_DNA"/>
</dbReference>
<name>A0AAQ2PSP9_BACT4</name>
<keyword evidence="1" id="KW-0812">Transmembrane</keyword>
<accession>A0AAQ2PSP9</accession>
<dbReference type="RefSeq" id="WP_048697052.1">
    <property type="nucleotide sequence ID" value="NZ_CP083680.1"/>
</dbReference>
<evidence type="ECO:0000313" key="2">
    <source>
        <dbReference type="EMBL" id="UYU69011.1"/>
    </source>
</evidence>
<keyword evidence="1" id="KW-0472">Membrane</keyword>